<dbReference type="InterPro" id="IPR036770">
    <property type="entry name" value="Ankyrin_rpt-contain_sf"/>
</dbReference>
<evidence type="ECO:0000313" key="5">
    <source>
        <dbReference type="EMBL" id="KAK0630394.1"/>
    </source>
</evidence>
<comment type="caution">
    <text evidence="5">The sequence shown here is derived from an EMBL/GenBank/DDBJ whole genome shotgun (WGS) entry which is preliminary data.</text>
</comment>
<dbReference type="InterPro" id="IPR051616">
    <property type="entry name" value="Cul2-RING_E3_ligase_SR"/>
</dbReference>
<keyword evidence="4" id="KW-0732">Signal</keyword>
<evidence type="ECO:0000256" key="4">
    <source>
        <dbReference type="SAM" id="SignalP"/>
    </source>
</evidence>
<keyword evidence="3" id="KW-1133">Transmembrane helix</keyword>
<dbReference type="Gene3D" id="1.25.40.20">
    <property type="entry name" value="Ankyrin repeat-containing domain"/>
    <property type="match status" value="1"/>
</dbReference>
<feature type="signal peptide" evidence="4">
    <location>
        <begin position="1"/>
        <end position="18"/>
    </location>
</feature>
<dbReference type="EMBL" id="JAULSR010000002">
    <property type="protein sequence ID" value="KAK0630394.1"/>
    <property type="molecule type" value="Genomic_DNA"/>
</dbReference>
<feature type="transmembrane region" description="Helical" evidence="3">
    <location>
        <begin position="394"/>
        <end position="412"/>
    </location>
</feature>
<keyword evidence="3" id="KW-0812">Transmembrane</keyword>
<dbReference type="InterPro" id="IPR002110">
    <property type="entry name" value="Ankyrin_rpt"/>
</dbReference>
<dbReference type="SMART" id="SM00248">
    <property type="entry name" value="ANK"/>
    <property type="match status" value="4"/>
</dbReference>
<dbReference type="Proteomes" id="UP001174934">
    <property type="component" value="Unassembled WGS sequence"/>
</dbReference>
<feature type="transmembrane region" description="Helical" evidence="3">
    <location>
        <begin position="278"/>
        <end position="302"/>
    </location>
</feature>
<evidence type="ECO:0000256" key="1">
    <source>
        <dbReference type="PROSITE-ProRule" id="PRU00023"/>
    </source>
</evidence>
<feature type="transmembrane region" description="Helical" evidence="3">
    <location>
        <begin position="62"/>
        <end position="83"/>
    </location>
</feature>
<feature type="transmembrane region" description="Helical" evidence="3">
    <location>
        <begin position="240"/>
        <end position="266"/>
    </location>
</feature>
<dbReference type="PROSITE" id="PS50297">
    <property type="entry name" value="ANK_REP_REGION"/>
    <property type="match status" value="3"/>
</dbReference>
<evidence type="ECO:0000256" key="2">
    <source>
        <dbReference type="SAM" id="MobiDB-lite"/>
    </source>
</evidence>
<feature type="chain" id="PRO_5041246998" evidence="4">
    <location>
        <begin position="19"/>
        <end position="929"/>
    </location>
</feature>
<dbReference type="Pfam" id="PF12796">
    <property type="entry name" value="Ank_2"/>
    <property type="match status" value="1"/>
</dbReference>
<feature type="region of interest" description="Disordered" evidence="2">
    <location>
        <begin position="195"/>
        <end position="214"/>
    </location>
</feature>
<feature type="repeat" description="ANK" evidence="1">
    <location>
        <begin position="763"/>
        <end position="795"/>
    </location>
</feature>
<evidence type="ECO:0000256" key="3">
    <source>
        <dbReference type="SAM" id="Phobius"/>
    </source>
</evidence>
<feature type="repeat" description="ANK" evidence="1">
    <location>
        <begin position="865"/>
        <end position="898"/>
    </location>
</feature>
<gene>
    <name evidence="5" type="ORF">B0T17DRAFT_636418</name>
</gene>
<accession>A0AA40CAD9</accession>
<keyword evidence="1" id="KW-0040">ANK repeat</keyword>
<keyword evidence="3" id="KW-0472">Membrane</keyword>
<dbReference type="SUPFAM" id="SSF48403">
    <property type="entry name" value="Ankyrin repeat"/>
    <property type="match status" value="1"/>
</dbReference>
<feature type="repeat" description="ANK" evidence="1">
    <location>
        <begin position="829"/>
        <end position="851"/>
    </location>
</feature>
<dbReference type="PROSITE" id="PS50088">
    <property type="entry name" value="ANK_REPEAT"/>
    <property type="match status" value="4"/>
</dbReference>
<feature type="repeat" description="ANK" evidence="1">
    <location>
        <begin position="796"/>
        <end position="828"/>
    </location>
</feature>
<protein>
    <submittedName>
        <fullName evidence="5">Uncharacterized protein</fullName>
    </submittedName>
</protein>
<dbReference type="PANTHER" id="PTHR46224:SF64">
    <property type="entry name" value="IQ MOTIF AND ANKYRIN REPEAT DOMAIN-CONTAINING PROTEIN 1"/>
    <property type="match status" value="1"/>
</dbReference>
<evidence type="ECO:0000313" key="6">
    <source>
        <dbReference type="Proteomes" id="UP001174934"/>
    </source>
</evidence>
<sequence length="929" mass="103847">MNASHIAVLLFFLVPASALTTAEQWESFTNNFATDLAPIIVLFGEQATKQFLSESVSFLDNIIFGVAPLGVLTAVVSVIRIYGRASLKAFIGRAQEVPGQAEAELCSSTSEDVCELWSNGSVCRVFGRPRMLEFFFLDSPNPRLAFYPRFKRVNGGSTDEAPCGVYLAKDFLDHVNRELDSEVLNDKDKWAECNLSKGPKQRTDGSDEESGQALGREQSRFAPHPNMALNFSLKPVHRTVLLEIASLGTILQLSFFGYTTWVTFFFPDLYEAARLPGLWSFCLVIYGTALLVIGMILCAMLVERRSTEREFREVGAEPSTFVFWLQPGGQLIGDQFFDSFAYCEKKTTFTTSWRADIHQGSISARPITLYTAIFASVGGFICQFVGFRGLHGSVALYQLALTLLMAIIRAALRTGRLTREHNALESLSKRVYGHELDWQALNLDKGRQAADTRYKLPNLLSRYNNPEAREDDRNTIELQDTPVLSHLSEPSNGDDASTTQLGWFVVDCPSPFLKPKSTLNKLDMLATDVQHRYEIDLSPNGRQLAGFRLKRDFEPNWATCASQATNWAALNEVEHEDDSSERPNDAARIMLYRSRLAYLTGSKNMSQDQVWDSETRSMATKLQVAIQEIGQFVFSTMKLHDKWKDVDALVWSTTCQLLELGKSSTPRLDSSSYLPVHFVMYRKNGLWELSRNHLEAVLGLWNWSLKQHRPDTTSQDNSQMQTPIAANTERHSKQQLRLGMDTRRQSYSSSQKNNVDINVKGGHYGSALLAALQRGHKRTLQLLLERGANTEIKDKQGRTALLISIDAKSVETVLMFLNHGARTDAIDSQERTPLLFAAEKGEIDIVKLLLSPSYVGDTINTKDKQGRTPLLAAMERGHDDISRLLIDQKGVDVNAKGGRYGCALQAALYQGDTAMVDLLRQAGAVRPAI</sequence>
<dbReference type="AlphaFoldDB" id="A0AA40CAD9"/>
<proteinExistence type="predicted"/>
<keyword evidence="6" id="KW-1185">Reference proteome</keyword>
<dbReference type="PANTHER" id="PTHR46224">
    <property type="entry name" value="ANKYRIN REPEAT FAMILY PROTEIN"/>
    <property type="match status" value="1"/>
</dbReference>
<dbReference type="Pfam" id="PF00023">
    <property type="entry name" value="Ank"/>
    <property type="match status" value="1"/>
</dbReference>
<name>A0AA40CAD9_9PEZI</name>
<organism evidence="5 6">
    <name type="scientific">Bombardia bombarda</name>
    <dbReference type="NCBI Taxonomy" id="252184"/>
    <lineage>
        <taxon>Eukaryota</taxon>
        <taxon>Fungi</taxon>
        <taxon>Dikarya</taxon>
        <taxon>Ascomycota</taxon>
        <taxon>Pezizomycotina</taxon>
        <taxon>Sordariomycetes</taxon>
        <taxon>Sordariomycetidae</taxon>
        <taxon>Sordariales</taxon>
        <taxon>Lasiosphaeriaceae</taxon>
        <taxon>Bombardia</taxon>
    </lineage>
</organism>
<reference evidence="5" key="1">
    <citation type="submission" date="2023-06" db="EMBL/GenBank/DDBJ databases">
        <title>Genome-scale phylogeny and comparative genomics of the fungal order Sordariales.</title>
        <authorList>
            <consortium name="Lawrence Berkeley National Laboratory"/>
            <person name="Hensen N."/>
            <person name="Bonometti L."/>
            <person name="Westerberg I."/>
            <person name="Brannstrom I.O."/>
            <person name="Guillou S."/>
            <person name="Cros-Aarteil S."/>
            <person name="Calhoun S."/>
            <person name="Haridas S."/>
            <person name="Kuo A."/>
            <person name="Mondo S."/>
            <person name="Pangilinan J."/>
            <person name="Riley R."/>
            <person name="LaButti K."/>
            <person name="Andreopoulos B."/>
            <person name="Lipzen A."/>
            <person name="Chen C."/>
            <person name="Yanf M."/>
            <person name="Daum C."/>
            <person name="Ng V."/>
            <person name="Clum A."/>
            <person name="Steindorff A."/>
            <person name="Ohm R."/>
            <person name="Martin F."/>
            <person name="Silar P."/>
            <person name="Natvig D."/>
            <person name="Lalanne C."/>
            <person name="Gautier V."/>
            <person name="Ament-velasquez S.L."/>
            <person name="Kruys A."/>
            <person name="Hutchinson M.I."/>
            <person name="Powell A.J."/>
            <person name="Barry K."/>
            <person name="Miller A.N."/>
            <person name="Grigoriev I.V."/>
            <person name="Debuchy R."/>
            <person name="Gladieux P."/>
            <person name="Thoren M.H."/>
            <person name="Johannesson H."/>
        </authorList>
    </citation>
    <scope>NUCLEOTIDE SEQUENCE</scope>
    <source>
        <strain evidence="5">SMH3391-2</strain>
    </source>
</reference>